<name>A0A8T2RC97_CERRI</name>
<evidence type="ECO:0000313" key="7">
    <source>
        <dbReference type="Proteomes" id="UP000825935"/>
    </source>
</evidence>
<dbReference type="PROSITE" id="PS00375">
    <property type="entry name" value="UDPGT"/>
    <property type="match status" value="1"/>
</dbReference>
<dbReference type="FunFam" id="3.40.50.2000:FF:000056">
    <property type="entry name" value="Glycosyltransferase"/>
    <property type="match status" value="1"/>
</dbReference>
<dbReference type="Pfam" id="PF00201">
    <property type="entry name" value="UDPGT"/>
    <property type="match status" value="1"/>
</dbReference>
<dbReference type="OrthoDB" id="5835829at2759"/>
<sequence length="499" mass="54726">MAEVQPALRNERSRGTFKPHFLALPFPFHGHVNPLLQLSLKYAGSGVAVTLLNIPYYHSRVTASVQPLVDRSGLPLRLLSLRDDYPLPDLRIRGSMDICLQRVATVMAEEVESIVCSFMERDPSFSFTCLLADVRIPFAQRVAKKFSIPWIAFWTQSAASFSYHMALANGLHLPADELAVIEGIPGVPSHTVSRAPAISRRDIVGDFVFDFITKPFLHIHGALAVLINTMSCIEAEALNALRSQRLNVLPVGPLLPSSCCGSSESTCSSEKSAGIMTREKHPCLSWLETQEPGSVLYISFGTLVCLEETTFTELALGIEASGLSFLWSLRSDMVAGNHGLFLEAFKERTNHKGKIWPWVPQLEVLSHSSIGGFLTHCGWNSSLESMCRGVPMIGMPIFGEQKLNLLCLEDRWNVCVAMEAENICRSKVQRTVSAFFEGAVVQKLRGNAEKVRDAATAAMAMDGSSSVNIMRALQLTSGGGLDDNIANGRDSRSKQGSWN</sequence>
<dbReference type="AlphaFoldDB" id="A0A8T2RC97"/>
<evidence type="ECO:0000256" key="1">
    <source>
        <dbReference type="ARBA" id="ARBA00009995"/>
    </source>
</evidence>
<keyword evidence="3 4" id="KW-0808">Transferase</keyword>
<dbReference type="EC" id="2.4.1.-" evidence="5"/>
<organism evidence="6 7">
    <name type="scientific">Ceratopteris richardii</name>
    <name type="common">Triangle waterfern</name>
    <dbReference type="NCBI Taxonomy" id="49495"/>
    <lineage>
        <taxon>Eukaryota</taxon>
        <taxon>Viridiplantae</taxon>
        <taxon>Streptophyta</taxon>
        <taxon>Embryophyta</taxon>
        <taxon>Tracheophyta</taxon>
        <taxon>Polypodiopsida</taxon>
        <taxon>Polypodiidae</taxon>
        <taxon>Polypodiales</taxon>
        <taxon>Pteridineae</taxon>
        <taxon>Pteridaceae</taxon>
        <taxon>Parkerioideae</taxon>
        <taxon>Ceratopteris</taxon>
    </lineage>
</organism>
<protein>
    <recommendedName>
        <fullName evidence="5">Glycosyltransferase</fullName>
        <ecNumber evidence="5">2.4.1.-</ecNumber>
    </recommendedName>
</protein>
<dbReference type="InterPro" id="IPR002213">
    <property type="entry name" value="UDP_glucos_trans"/>
</dbReference>
<keyword evidence="2 4" id="KW-0328">Glycosyltransferase</keyword>
<evidence type="ECO:0000256" key="5">
    <source>
        <dbReference type="RuleBase" id="RU362057"/>
    </source>
</evidence>
<keyword evidence="7" id="KW-1185">Reference proteome</keyword>
<dbReference type="GO" id="GO:0080043">
    <property type="term" value="F:quercetin 3-O-glucosyltransferase activity"/>
    <property type="evidence" value="ECO:0007669"/>
    <property type="project" value="TreeGrafter"/>
</dbReference>
<dbReference type="SUPFAM" id="SSF53756">
    <property type="entry name" value="UDP-Glycosyltransferase/glycogen phosphorylase"/>
    <property type="match status" value="1"/>
</dbReference>
<accession>A0A8T2RC97</accession>
<dbReference type="GO" id="GO:0080044">
    <property type="term" value="F:quercetin 7-O-glucosyltransferase activity"/>
    <property type="evidence" value="ECO:0007669"/>
    <property type="project" value="TreeGrafter"/>
</dbReference>
<dbReference type="InterPro" id="IPR035595">
    <property type="entry name" value="UDP_glycos_trans_CS"/>
</dbReference>
<dbReference type="PANTHER" id="PTHR11926:SF1494">
    <property type="entry name" value="FLAVONOL 3-O-GLUCOSYLTRANSFERASE UGT76E12-RELATED"/>
    <property type="match status" value="1"/>
</dbReference>
<dbReference type="EMBL" id="CM035433">
    <property type="protein sequence ID" value="KAH7293155.1"/>
    <property type="molecule type" value="Genomic_DNA"/>
</dbReference>
<gene>
    <name evidence="6" type="ORF">KP509_28G014200</name>
</gene>
<evidence type="ECO:0000313" key="6">
    <source>
        <dbReference type="EMBL" id="KAH7293155.1"/>
    </source>
</evidence>
<comment type="similarity">
    <text evidence="1 4">Belongs to the UDP-glycosyltransferase family.</text>
</comment>
<reference evidence="6" key="1">
    <citation type="submission" date="2021-08" db="EMBL/GenBank/DDBJ databases">
        <title>WGS assembly of Ceratopteris richardii.</title>
        <authorList>
            <person name="Marchant D.B."/>
            <person name="Chen G."/>
            <person name="Jenkins J."/>
            <person name="Shu S."/>
            <person name="Leebens-Mack J."/>
            <person name="Grimwood J."/>
            <person name="Schmutz J."/>
            <person name="Soltis P."/>
            <person name="Soltis D."/>
            <person name="Chen Z.-H."/>
        </authorList>
    </citation>
    <scope>NUCLEOTIDE SEQUENCE</scope>
    <source>
        <strain evidence="6">Whitten #5841</strain>
        <tissue evidence="6">Leaf</tissue>
    </source>
</reference>
<proteinExistence type="inferred from homology"/>
<evidence type="ECO:0000256" key="3">
    <source>
        <dbReference type="ARBA" id="ARBA00022679"/>
    </source>
</evidence>
<dbReference type="Proteomes" id="UP000825935">
    <property type="component" value="Chromosome 28"/>
</dbReference>
<dbReference type="OMA" id="PPHTIAD"/>
<dbReference type="PANTHER" id="PTHR11926">
    <property type="entry name" value="GLUCOSYL/GLUCURONOSYL TRANSFERASES"/>
    <property type="match status" value="1"/>
</dbReference>
<comment type="caution">
    <text evidence="6">The sequence shown here is derived from an EMBL/GenBank/DDBJ whole genome shotgun (WGS) entry which is preliminary data.</text>
</comment>
<evidence type="ECO:0000256" key="4">
    <source>
        <dbReference type="RuleBase" id="RU003718"/>
    </source>
</evidence>
<dbReference type="CDD" id="cd03784">
    <property type="entry name" value="GT1_Gtf-like"/>
    <property type="match status" value="1"/>
</dbReference>
<dbReference type="Gene3D" id="3.40.50.2000">
    <property type="entry name" value="Glycogen Phosphorylase B"/>
    <property type="match status" value="2"/>
</dbReference>
<evidence type="ECO:0000256" key="2">
    <source>
        <dbReference type="ARBA" id="ARBA00022676"/>
    </source>
</evidence>